<dbReference type="RefSeq" id="WP_239134056.1">
    <property type="nucleotide sequence ID" value="NZ_BONZ01000061.1"/>
</dbReference>
<name>A0A8J3QXJ6_9ACTN</name>
<keyword evidence="1" id="KW-0812">Transmembrane</keyword>
<evidence type="ECO:0000313" key="2">
    <source>
        <dbReference type="EMBL" id="GIH17942.1"/>
    </source>
</evidence>
<sequence length="188" mass="20592">MYGADFLPVLSDTKPEPIPRRHMLYGWVVRIDEAYGRDVRVSPHLVAGVVGATAVARTASRLLAAVVRAPVKAGPVRKWKDLRKGPEFQVTQVWLTDVDGVIEPFEIHGHLSQGAVVQRDRVRVAVRRQRDPYQPPRAVEIENLSTGRTLKPRGATVWSHLGPALLLQAMVGLTVAAVVLAGVLGAHR</sequence>
<keyword evidence="1" id="KW-1133">Transmembrane helix</keyword>
<organism evidence="2 3">
    <name type="scientific">Rugosimonospora africana</name>
    <dbReference type="NCBI Taxonomy" id="556532"/>
    <lineage>
        <taxon>Bacteria</taxon>
        <taxon>Bacillati</taxon>
        <taxon>Actinomycetota</taxon>
        <taxon>Actinomycetes</taxon>
        <taxon>Micromonosporales</taxon>
        <taxon>Micromonosporaceae</taxon>
        <taxon>Rugosimonospora</taxon>
    </lineage>
</organism>
<dbReference type="EMBL" id="BONZ01000061">
    <property type="protein sequence ID" value="GIH17942.1"/>
    <property type="molecule type" value="Genomic_DNA"/>
</dbReference>
<feature type="transmembrane region" description="Helical" evidence="1">
    <location>
        <begin position="165"/>
        <end position="186"/>
    </location>
</feature>
<comment type="caution">
    <text evidence="2">The sequence shown here is derived from an EMBL/GenBank/DDBJ whole genome shotgun (WGS) entry which is preliminary data.</text>
</comment>
<protein>
    <submittedName>
        <fullName evidence="2">Uncharacterized protein</fullName>
    </submittedName>
</protein>
<keyword evidence="3" id="KW-1185">Reference proteome</keyword>
<reference evidence="2" key="1">
    <citation type="submission" date="2021-01" db="EMBL/GenBank/DDBJ databases">
        <title>Whole genome shotgun sequence of Rugosimonospora africana NBRC 104875.</title>
        <authorList>
            <person name="Komaki H."/>
            <person name="Tamura T."/>
        </authorList>
    </citation>
    <scope>NUCLEOTIDE SEQUENCE</scope>
    <source>
        <strain evidence="2">NBRC 104875</strain>
    </source>
</reference>
<evidence type="ECO:0000313" key="3">
    <source>
        <dbReference type="Proteomes" id="UP000642748"/>
    </source>
</evidence>
<proteinExistence type="predicted"/>
<keyword evidence="1" id="KW-0472">Membrane</keyword>
<accession>A0A8J3QXJ6</accession>
<evidence type="ECO:0000256" key="1">
    <source>
        <dbReference type="SAM" id="Phobius"/>
    </source>
</evidence>
<dbReference type="AlphaFoldDB" id="A0A8J3QXJ6"/>
<dbReference type="Proteomes" id="UP000642748">
    <property type="component" value="Unassembled WGS sequence"/>
</dbReference>
<gene>
    <name evidence="2" type="ORF">Raf01_61140</name>
</gene>